<dbReference type="GO" id="GO:0005737">
    <property type="term" value="C:cytoplasm"/>
    <property type="evidence" value="ECO:0007669"/>
    <property type="project" value="UniProtKB-SubCell"/>
</dbReference>
<evidence type="ECO:0000256" key="12">
    <source>
        <dbReference type="ARBA" id="ARBA00082811"/>
    </source>
</evidence>
<evidence type="ECO:0000256" key="6">
    <source>
        <dbReference type="ARBA" id="ARBA00022490"/>
    </source>
</evidence>
<sequence length="507" mass="56733">MRAKPVPGRGFLRGQPAYIAPARAEGGGSGSWWVLAALRVGGVDANLSGEARLRNGGENETLKQQLCADPKGIMATPGDCPRSELQEGEDPAVQGEEGNLQGSVHPEEFVAIADYSATDETQLSFSRGEKILILRQTTADWWWGERAGCCGYIPANHLGKHLEDWGPEDSWQDEEYFGSYGTLKLHLEMLADQPRTTKYHNVILQNKESLKDKVILDVGCGTGIISLFCAHHAQPRAVYAVEASEMAQHTGQLVMQNGFADIITVFQQKVEDVLLPEKVDVLVSEWMGTCLLFEFMIESILYARDAWLKEDGVIWPTTAALHLVPCSADRDYRSKVLFWDNAYEFDLSALKSLAIKEFFSKPKYNHILKPEDCLSEPCTILQLDMRTVQIADLEMMKGELHFDIKKAGTLHGFTAWFSVQFQNLEEDEPQLVLSTGPLHPTTHWKQVLFMMDEPVSVLAGDVVTGSVVLQRNPVWRRHMSVTLSWSVTSRQDPGSQKVGEKVFPIWR</sequence>
<dbReference type="Gene3D" id="2.70.160.11">
    <property type="entry name" value="Hnrnp arginine n-methyltransferase1"/>
    <property type="match status" value="1"/>
</dbReference>
<dbReference type="Gene3D" id="2.30.30.40">
    <property type="entry name" value="SH3 Domains"/>
    <property type="match status" value="1"/>
</dbReference>
<dbReference type="AlphaFoldDB" id="A0A2Y9Q4W0"/>
<proteinExistence type="predicted"/>
<dbReference type="InterPro" id="IPR036028">
    <property type="entry name" value="SH3-like_dom_sf"/>
</dbReference>
<gene>
    <name evidence="18" type="primary">PRMT2</name>
</gene>
<dbReference type="GO" id="GO:0035242">
    <property type="term" value="F:protein-arginine omega-N asymmetric methyltransferase activity"/>
    <property type="evidence" value="ECO:0007669"/>
    <property type="project" value="UniProtKB-EC"/>
</dbReference>
<dbReference type="PANTHER" id="PTHR11006:SF92">
    <property type="entry name" value="PROTEIN ARGININE N-METHYLTRANSFERASE 2"/>
    <property type="match status" value="1"/>
</dbReference>
<comment type="catalytic activity">
    <reaction evidence="11">
        <text>L-arginyl-[protein] + 2 S-adenosyl-L-methionine = N(omega),N(omega)-dimethyl-L-arginyl-[protein] + 2 S-adenosyl-L-homocysteine + 2 H(+)</text>
        <dbReference type="Rhea" id="RHEA:48096"/>
        <dbReference type="Rhea" id="RHEA-COMP:10532"/>
        <dbReference type="Rhea" id="RHEA-COMP:11991"/>
        <dbReference type="ChEBI" id="CHEBI:15378"/>
        <dbReference type="ChEBI" id="CHEBI:29965"/>
        <dbReference type="ChEBI" id="CHEBI:57856"/>
        <dbReference type="ChEBI" id="CHEBI:59789"/>
        <dbReference type="ChEBI" id="CHEBI:61897"/>
        <dbReference type="EC" id="2.1.1.319"/>
    </reaction>
</comment>
<evidence type="ECO:0000259" key="16">
    <source>
        <dbReference type="PROSITE" id="PS50002"/>
    </source>
</evidence>
<dbReference type="InterPro" id="IPR029063">
    <property type="entry name" value="SAM-dependent_MTases_sf"/>
</dbReference>
<dbReference type="InterPro" id="IPR007848">
    <property type="entry name" value="Small_mtfrase_dom"/>
</dbReference>
<dbReference type="GO" id="GO:0042054">
    <property type="term" value="F:histone methyltransferase activity"/>
    <property type="evidence" value="ECO:0007669"/>
    <property type="project" value="UniProtKB-ARBA"/>
</dbReference>
<dbReference type="RefSeq" id="XP_022452531.1">
    <property type="nucleotide sequence ID" value="XM_022596823.2"/>
</dbReference>
<dbReference type="STRING" id="9749.A0A2Y9Q4W0"/>
<dbReference type="GeneID" id="111186326"/>
<keyword evidence="8 14" id="KW-0808">Transferase</keyword>
<evidence type="ECO:0000256" key="14">
    <source>
        <dbReference type="PROSITE-ProRule" id="PRU01015"/>
    </source>
</evidence>
<evidence type="ECO:0000256" key="5">
    <source>
        <dbReference type="ARBA" id="ARBA00022443"/>
    </source>
</evidence>
<dbReference type="CDD" id="cd02440">
    <property type="entry name" value="AdoMet_MTases"/>
    <property type="match status" value="1"/>
</dbReference>
<dbReference type="Proteomes" id="UP000248483">
    <property type="component" value="Unplaced"/>
</dbReference>
<evidence type="ECO:0000256" key="13">
    <source>
        <dbReference type="PROSITE-ProRule" id="PRU00192"/>
    </source>
</evidence>
<evidence type="ECO:0000313" key="18">
    <source>
        <dbReference type="RefSeq" id="XP_022452531.1"/>
    </source>
</evidence>
<dbReference type="SUPFAM" id="SSF53335">
    <property type="entry name" value="S-adenosyl-L-methionine-dependent methyltransferases"/>
    <property type="match status" value="1"/>
</dbReference>
<dbReference type="Gene3D" id="3.40.50.150">
    <property type="entry name" value="Vaccinia Virus protein VP39"/>
    <property type="match status" value="1"/>
</dbReference>
<dbReference type="KEGG" id="dle:111186326"/>
<evidence type="ECO:0000256" key="3">
    <source>
        <dbReference type="ARBA" id="ARBA00011925"/>
    </source>
</evidence>
<reference evidence="18" key="1">
    <citation type="submission" date="2025-08" db="UniProtKB">
        <authorList>
            <consortium name="RefSeq"/>
        </authorList>
    </citation>
    <scope>IDENTIFICATION</scope>
    <source>
        <tissue evidence="18">Blood</tissue>
    </source>
</reference>
<keyword evidence="7 14" id="KW-0489">Methyltransferase</keyword>
<dbReference type="InterPro" id="IPR025799">
    <property type="entry name" value="Arg_MeTrfase"/>
</dbReference>
<dbReference type="PRINTS" id="PR00452">
    <property type="entry name" value="SH3DOMAIN"/>
</dbReference>
<dbReference type="GO" id="GO:0032259">
    <property type="term" value="P:methylation"/>
    <property type="evidence" value="ECO:0007669"/>
    <property type="project" value="UniProtKB-KW"/>
</dbReference>
<evidence type="ECO:0000313" key="17">
    <source>
        <dbReference type="Proteomes" id="UP000248483"/>
    </source>
</evidence>
<keyword evidence="5 13" id="KW-0728">SH3 domain</keyword>
<accession>A0A2Y9Q4W0</accession>
<dbReference type="Pfam" id="PF00018">
    <property type="entry name" value="SH3_1"/>
    <property type="match status" value="1"/>
</dbReference>
<keyword evidence="6" id="KW-0963">Cytoplasm</keyword>
<organism evidence="17 18">
    <name type="scientific">Delphinapterus leucas</name>
    <name type="common">Beluga whale</name>
    <dbReference type="NCBI Taxonomy" id="9749"/>
    <lineage>
        <taxon>Eukaryota</taxon>
        <taxon>Metazoa</taxon>
        <taxon>Chordata</taxon>
        <taxon>Craniata</taxon>
        <taxon>Vertebrata</taxon>
        <taxon>Euteleostomi</taxon>
        <taxon>Mammalia</taxon>
        <taxon>Eutheria</taxon>
        <taxon>Laurasiatheria</taxon>
        <taxon>Artiodactyla</taxon>
        <taxon>Whippomorpha</taxon>
        <taxon>Cetacea</taxon>
        <taxon>Odontoceti</taxon>
        <taxon>Monodontidae</taxon>
        <taxon>Delphinapterus</taxon>
    </lineage>
</organism>
<evidence type="ECO:0000256" key="11">
    <source>
        <dbReference type="ARBA" id="ARBA00049086"/>
    </source>
</evidence>
<keyword evidence="10" id="KW-0539">Nucleus</keyword>
<dbReference type="InterPro" id="IPR055135">
    <property type="entry name" value="PRMT_dom"/>
</dbReference>
<evidence type="ECO:0000256" key="9">
    <source>
        <dbReference type="ARBA" id="ARBA00022691"/>
    </source>
</evidence>
<evidence type="ECO:0000256" key="15">
    <source>
        <dbReference type="SAM" id="MobiDB-lite"/>
    </source>
</evidence>
<keyword evidence="9 14" id="KW-0949">S-adenosyl-L-methionine</keyword>
<evidence type="ECO:0000256" key="8">
    <source>
        <dbReference type="ARBA" id="ARBA00022679"/>
    </source>
</evidence>
<dbReference type="FunFam" id="3.40.50.150:FF:000016">
    <property type="entry name" value="Protein arginine N-methyltransferase 6"/>
    <property type="match status" value="1"/>
</dbReference>
<dbReference type="PROSITE" id="PS50002">
    <property type="entry name" value="SH3"/>
    <property type="match status" value="1"/>
</dbReference>
<evidence type="ECO:0000256" key="2">
    <source>
        <dbReference type="ARBA" id="ARBA00004496"/>
    </source>
</evidence>
<dbReference type="Pfam" id="PF22528">
    <property type="entry name" value="PRMT_C"/>
    <property type="match status" value="1"/>
</dbReference>
<name>A0A2Y9Q4W0_DELLE</name>
<feature type="region of interest" description="Disordered" evidence="15">
    <location>
        <begin position="73"/>
        <end position="103"/>
    </location>
</feature>
<dbReference type="Pfam" id="PF05175">
    <property type="entry name" value="MTS"/>
    <property type="match status" value="1"/>
</dbReference>
<dbReference type="CDD" id="cd11806">
    <property type="entry name" value="SH3_PRMT2"/>
    <property type="match status" value="1"/>
</dbReference>
<feature type="domain" description="SH3" evidence="16">
    <location>
        <begin position="104"/>
        <end position="163"/>
    </location>
</feature>
<dbReference type="EC" id="2.1.1.319" evidence="3"/>
<evidence type="ECO:0000256" key="7">
    <source>
        <dbReference type="ARBA" id="ARBA00022603"/>
    </source>
</evidence>
<comment type="subcellular location">
    <subcellularLocation>
        <location evidence="2">Cytoplasm</location>
    </subcellularLocation>
    <subcellularLocation>
        <location evidence="1">Nucleus</location>
    </subcellularLocation>
</comment>
<protein>
    <recommendedName>
        <fullName evidence="4">Protein arginine N-methyltransferase 2</fullName>
        <ecNumber evidence="3">2.1.1.319</ecNumber>
    </recommendedName>
    <alternativeName>
        <fullName evidence="12">Histone-arginine N-methyltransferase PRMT2</fullName>
    </alternativeName>
</protein>
<dbReference type="PANTHER" id="PTHR11006">
    <property type="entry name" value="PROTEIN ARGININE N-METHYLTRANSFERASE"/>
    <property type="match status" value="1"/>
</dbReference>
<evidence type="ECO:0000256" key="1">
    <source>
        <dbReference type="ARBA" id="ARBA00004123"/>
    </source>
</evidence>
<dbReference type="SUPFAM" id="SSF50044">
    <property type="entry name" value="SH3-domain"/>
    <property type="match status" value="1"/>
</dbReference>
<dbReference type="InParanoid" id="A0A2Y9Q4W0"/>
<dbReference type="FunFam" id="2.70.160.11:FF:000007">
    <property type="entry name" value="Protein arginine N-methyltransferase 2"/>
    <property type="match status" value="1"/>
</dbReference>
<dbReference type="GO" id="GO:0005634">
    <property type="term" value="C:nucleus"/>
    <property type="evidence" value="ECO:0007669"/>
    <property type="project" value="UniProtKB-SubCell"/>
</dbReference>
<dbReference type="SMART" id="SM00326">
    <property type="entry name" value="SH3"/>
    <property type="match status" value="1"/>
</dbReference>
<keyword evidence="17" id="KW-1185">Reference proteome</keyword>
<dbReference type="CTD" id="3275"/>
<evidence type="ECO:0000256" key="10">
    <source>
        <dbReference type="ARBA" id="ARBA00023242"/>
    </source>
</evidence>
<evidence type="ECO:0000256" key="4">
    <source>
        <dbReference type="ARBA" id="ARBA00018778"/>
    </source>
</evidence>
<dbReference type="InterPro" id="IPR001452">
    <property type="entry name" value="SH3_domain"/>
</dbReference>
<dbReference type="PROSITE" id="PS51678">
    <property type="entry name" value="SAM_MT_PRMT"/>
    <property type="match status" value="1"/>
</dbReference>